<evidence type="ECO:0000256" key="1">
    <source>
        <dbReference type="ARBA" id="ARBA00005636"/>
    </source>
</evidence>
<dbReference type="SUPFAM" id="SSF50249">
    <property type="entry name" value="Nucleic acid-binding proteins"/>
    <property type="match status" value="1"/>
</dbReference>
<dbReference type="GO" id="GO:0019843">
    <property type="term" value="F:rRNA binding"/>
    <property type="evidence" value="ECO:0007669"/>
    <property type="project" value="UniProtKB-UniRule"/>
</dbReference>
<dbReference type="Gene3D" id="2.30.30.30">
    <property type="match status" value="1"/>
</dbReference>
<comment type="subunit">
    <text evidence="5">Part of the 50S ribosomal subunit. Forms a bridge to the 30S subunit in the 70S ribosome.</text>
</comment>
<dbReference type="Proteomes" id="UP000178302">
    <property type="component" value="Unassembled WGS sequence"/>
</dbReference>
<evidence type="ECO:0000256" key="6">
    <source>
        <dbReference type="SAM" id="MobiDB-lite"/>
    </source>
</evidence>
<dbReference type="AlphaFoldDB" id="A0A1G2LPQ2"/>
<dbReference type="InterPro" id="IPR014726">
    <property type="entry name" value="Ribosomal_uL2_dom3"/>
</dbReference>
<keyword evidence="5" id="KW-0699">rRNA-binding</keyword>
<evidence type="ECO:0000259" key="7">
    <source>
        <dbReference type="SMART" id="SM01382"/>
    </source>
</evidence>
<sequence>MKMKLYKPTTPSRRGMQGIRYKDILTRTKPEKSLVFGARKTGGRNSKGRITVRHKGGGNKRLLRRVDFKFEKKNIPATVASVEYDPSRSGFVSLIVYNDGEKRYMLTPASLRVGEKIIVSEDAEVKTGNRMPLSKIPVGVFVYNIELKPGGGAKLARSAGSSIEIIAKDGGFAHLKLPSGEIRKVPEKSWASIGKVSNEEHKLITIGKAGRNRWKGIRPTVRGSAMNPVDHPYGGGEGRSPQGTKRPKNKWGKGTRGVKTRKRKKYSNQYIIARRAKRRKK</sequence>
<dbReference type="SMART" id="SM01383">
    <property type="entry name" value="Ribosomal_L2"/>
    <property type="match status" value="1"/>
</dbReference>
<evidence type="ECO:0000256" key="4">
    <source>
        <dbReference type="ARBA" id="ARBA00035242"/>
    </source>
</evidence>
<feature type="region of interest" description="Disordered" evidence="6">
    <location>
        <begin position="220"/>
        <end position="281"/>
    </location>
</feature>
<dbReference type="FunFam" id="2.30.30.30:FF:000001">
    <property type="entry name" value="50S ribosomal protein L2"/>
    <property type="match status" value="1"/>
</dbReference>
<dbReference type="InterPro" id="IPR014722">
    <property type="entry name" value="Rib_uL2_dom2"/>
</dbReference>
<dbReference type="Gene3D" id="4.10.950.10">
    <property type="entry name" value="Ribosomal protein L2, domain 3"/>
    <property type="match status" value="1"/>
</dbReference>
<comment type="caution">
    <text evidence="9">The sequence shown here is derived from an EMBL/GenBank/DDBJ whole genome shotgun (WGS) entry which is preliminary data.</text>
</comment>
<dbReference type="InterPro" id="IPR002171">
    <property type="entry name" value="Ribosomal_uL2"/>
</dbReference>
<organism evidence="9 10">
    <name type="scientific">Candidatus Tagabacteria bacterium RIFCSPLOWO2_01_FULL_39_11</name>
    <dbReference type="NCBI Taxonomy" id="1802295"/>
    <lineage>
        <taxon>Bacteria</taxon>
        <taxon>Candidatus Tagaibacteriota</taxon>
    </lineage>
</organism>
<keyword evidence="2 5" id="KW-0689">Ribosomal protein</keyword>
<dbReference type="InterPro" id="IPR012340">
    <property type="entry name" value="NA-bd_OB-fold"/>
</dbReference>
<feature type="domain" description="Large ribosomal subunit protein uL2 RNA-binding" evidence="8">
    <location>
        <begin position="43"/>
        <end position="119"/>
    </location>
</feature>
<evidence type="ECO:0000256" key="2">
    <source>
        <dbReference type="ARBA" id="ARBA00022980"/>
    </source>
</evidence>
<dbReference type="InterPro" id="IPR008991">
    <property type="entry name" value="Translation_prot_SH3-like_sf"/>
</dbReference>
<dbReference type="InterPro" id="IPR022669">
    <property type="entry name" value="Ribosomal_uL2_C"/>
</dbReference>
<evidence type="ECO:0000259" key="8">
    <source>
        <dbReference type="SMART" id="SM01383"/>
    </source>
</evidence>
<dbReference type="EMBL" id="MHQZ01000029">
    <property type="protein sequence ID" value="OHA13586.1"/>
    <property type="molecule type" value="Genomic_DNA"/>
</dbReference>
<dbReference type="GO" id="GO:0016740">
    <property type="term" value="F:transferase activity"/>
    <property type="evidence" value="ECO:0007669"/>
    <property type="project" value="InterPro"/>
</dbReference>
<dbReference type="NCBIfam" id="TIGR01171">
    <property type="entry name" value="rplB_bact"/>
    <property type="match status" value="1"/>
</dbReference>
<dbReference type="GO" id="GO:0015934">
    <property type="term" value="C:large ribosomal subunit"/>
    <property type="evidence" value="ECO:0007669"/>
    <property type="project" value="InterPro"/>
</dbReference>
<proteinExistence type="inferred from homology"/>
<dbReference type="InterPro" id="IPR022666">
    <property type="entry name" value="Ribosomal_uL2_RNA-bd_dom"/>
</dbReference>
<keyword evidence="3 5" id="KW-0687">Ribonucleoprotein</keyword>
<accession>A0A1G2LPQ2</accession>
<dbReference type="Pfam" id="PF00181">
    <property type="entry name" value="Ribosomal_L2_N"/>
    <property type="match status" value="1"/>
</dbReference>
<dbReference type="FunFam" id="4.10.950.10:FF:000001">
    <property type="entry name" value="50S ribosomal protein L2"/>
    <property type="match status" value="1"/>
</dbReference>
<dbReference type="Pfam" id="PF03947">
    <property type="entry name" value="Ribosomal_L2_C"/>
    <property type="match status" value="1"/>
</dbReference>
<dbReference type="InterPro" id="IPR022671">
    <property type="entry name" value="Ribosomal_uL2_CS"/>
</dbReference>
<evidence type="ECO:0000313" key="9">
    <source>
        <dbReference type="EMBL" id="OHA13586.1"/>
    </source>
</evidence>
<dbReference type="PANTHER" id="PTHR13691:SF5">
    <property type="entry name" value="LARGE RIBOSOMAL SUBUNIT PROTEIN UL2M"/>
    <property type="match status" value="1"/>
</dbReference>
<keyword evidence="5" id="KW-0694">RNA-binding</keyword>
<dbReference type="PANTHER" id="PTHR13691">
    <property type="entry name" value="RIBOSOMAL PROTEIN L2"/>
    <property type="match status" value="1"/>
</dbReference>
<feature type="compositionally biased region" description="Basic residues" evidence="6">
    <location>
        <begin position="245"/>
        <end position="266"/>
    </location>
</feature>
<evidence type="ECO:0000313" key="10">
    <source>
        <dbReference type="Proteomes" id="UP000178302"/>
    </source>
</evidence>
<dbReference type="Gene3D" id="2.40.50.140">
    <property type="entry name" value="Nucleic acid-binding proteins"/>
    <property type="match status" value="1"/>
</dbReference>
<dbReference type="HAMAP" id="MF_01320_B">
    <property type="entry name" value="Ribosomal_uL2_B"/>
    <property type="match status" value="1"/>
</dbReference>
<name>A0A1G2LPQ2_9BACT</name>
<evidence type="ECO:0000256" key="3">
    <source>
        <dbReference type="ARBA" id="ARBA00023274"/>
    </source>
</evidence>
<dbReference type="PIRSF" id="PIRSF002158">
    <property type="entry name" value="Ribosomal_L2"/>
    <property type="match status" value="1"/>
</dbReference>
<dbReference type="InterPro" id="IPR005880">
    <property type="entry name" value="Ribosomal_uL2_bac/org-type"/>
</dbReference>
<dbReference type="PROSITE" id="PS00467">
    <property type="entry name" value="RIBOSOMAL_L2"/>
    <property type="match status" value="1"/>
</dbReference>
<dbReference type="SUPFAM" id="SSF50104">
    <property type="entry name" value="Translation proteins SH3-like domain"/>
    <property type="match status" value="1"/>
</dbReference>
<feature type="domain" description="Large ribosomal subunit protein uL2 C-terminal" evidence="7">
    <location>
        <begin position="125"/>
        <end position="254"/>
    </location>
</feature>
<evidence type="ECO:0000256" key="5">
    <source>
        <dbReference type="HAMAP-Rule" id="MF_01320"/>
    </source>
</evidence>
<dbReference type="GO" id="GO:0002181">
    <property type="term" value="P:cytoplasmic translation"/>
    <property type="evidence" value="ECO:0007669"/>
    <property type="project" value="TreeGrafter"/>
</dbReference>
<comment type="function">
    <text evidence="5">One of the primary rRNA binding proteins. Required for association of the 30S and 50S subunits to form the 70S ribosome, for tRNA binding and peptide bond formation. It has been suggested to have peptidyltransferase activity; this is somewhat controversial. Makes several contacts with the 16S rRNA in the 70S ribosome.</text>
</comment>
<protein>
    <recommendedName>
        <fullName evidence="4 5">Large ribosomal subunit protein uL2</fullName>
    </recommendedName>
</protein>
<reference evidence="9 10" key="1">
    <citation type="journal article" date="2016" name="Nat. Commun.">
        <title>Thousands of microbial genomes shed light on interconnected biogeochemical processes in an aquifer system.</title>
        <authorList>
            <person name="Anantharaman K."/>
            <person name="Brown C.T."/>
            <person name="Hug L.A."/>
            <person name="Sharon I."/>
            <person name="Castelle C.J."/>
            <person name="Probst A.J."/>
            <person name="Thomas B.C."/>
            <person name="Singh A."/>
            <person name="Wilkins M.J."/>
            <person name="Karaoz U."/>
            <person name="Brodie E.L."/>
            <person name="Williams K.H."/>
            <person name="Hubbard S.S."/>
            <person name="Banfield J.F."/>
        </authorList>
    </citation>
    <scope>NUCLEOTIDE SEQUENCE [LARGE SCALE GENOMIC DNA]</scope>
</reference>
<dbReference type="GO" id="GO:0003735">
    <property type="term" value="F:structural constituent of ribosome"/>
    <property type="evidence" value="ECO:0007669"/>
    <property type="project" value="InterPro"/>
</dbReference>
<dbReference type="SMART" id="SM01382">
    <property type="entry name" value="Ribosomal_L2_C"/>
    <property type="match status" value="1"/>
</dbReference>
<gene>
    <name evidence="5" type="primary">rplB</name>
    <name evidence="9" type="ORF">A2909_02280</name>
</gene>
<comment type="similarity">
    <text evidence="1 5">Belongs to the universal ribosomal protein uL2 family.</text>
</comment>